<proteinExistence type="predicted"/>
<dbReference type="EMBL" id="FQVI01000015">
    <property type="protein sequence ID" value="SHF17935.1"/>
    <property type="molecule type" value="Genomic_DNA"/>
</dbReference>
<feature type="domain" description="PhoU" evidence="7">
    <location>
        <begin position="343"/>
        <end position="429"/>
    </location>
</feature>
<evidence type="ECO:0000259" key="7">
    <source>
        <dbReference type="Pfam" id="PF01895"/>
    </source>
</evidence>
<organism evidence="8 9">
    <name type="scientific">Lactonifactor longoviformis DSM 17459</name>
    <dbReference type="NCBI Taxonomy" id="1122155"/>
    <lineage>
        <taxon>Bacteria</taxon>
        <taxon>Bacillati</taxon>
        <taxon>Bacillota</taxon>
        <taxon>Clostridia</taxon>
        <taxon>Eubacteriales</taxon>
        <taxon>Clostridiaceae</taxon>
        <taxon>Lactonifactor</taxon>
    </lineage>
</organism>
<feature type="transmembrane region" description="Helical" evidence="6">
    <location>
        <begin position="101"/>
        <end position="121"/>
    </location>
</feature>
<reference evidence="8 9" key="1">
    <citation type="submission" date="2016-11" db="EMBL/GenBank/DDBJ databases">
        <authorList>
            <person name="Jaros S."/>
            <person name="Januszkiewicz K."/>
            <person name="Wedrychowicz H."/>
        </authorList>
    </citation>
    <scope>NUCLEOTIDE SEQUENCE [LARGE SCALE GENOMIC DNA]</scope>
    <source>
        <strain evidence="8 9">DSM 17459</strain>
    </source>
</reference>
<feature type="transmembrane region" description="Helical" evidence="6">
    <location>
        <begin position="133"/>
        <end position="151"/>
    </location>
</feature>
<sequence length="545" mass="59636">MELLLTLLGGLGLFLFGMNFMSQGLQKAAGAKLRNILEAMTKNKMIAVFFGALFTAIIQSSGATTVMVVSFVNAGIMSLAQSVGIIFGANIGTTITSQLVAFNLTGVAPFILFVGAVFMMFGRKPMVKKIGEVILGFGALFMGISMMKDAMAGLRQYQTVLQVLGSLDNPLLGILLGTVLTVIVQSSSVTVSILLLMASQGLVGLPVCFYVILGCNIGSCTPAVLACLEAKKDAQRAALIHVLFNVFGMIIIGGLLVFGMQYFEPFILKISGSDVGRCVANADTFYKTFQTLLFLPLSTQFVKLTKRLIPGEDKESEGYQLLYIGKQNIFSPSTAVVETTQEIERMAVLTKGNLSLSMEAFFDGNEDKISRVYETEKQIDFLSREITDYLVRINQLQLPVADAERIGGLFHVVSDIERIGDHAENIADAAVKCREDGITFTEKGEKEILVMHGKAMEILEKSMEMFTSLDPRNLPDILELEDSIDHMERELQENHVRRMAKGTCSPMAGIIFTDLVTGLERVADHATNIAFSILEKDPEEEKQYI</sequence>
<evidence type="ECO:0000256" key="3">
    <source>
        <dbReference type="ARBA" id="ARBA00022692"/>
    </source>
</evidence>
<protein>
    <submittedName>
        <fullName evidence="8">Phosphate:Na+ symporter</fullName>
    </submittedName>
</protein>
<keyword evidence="4 6" id="KW-1133">Transmembrane helix</keyword>
<feature type="transmembrane region" description="Helical" evidence="6">
    <location>
        <begin position="171"/>
        <end position="196"/>
    </location>
</feature>
<dbReference type="AlphaFoldDB" id="A0A1M4ZIY5"/>
<dbReference type="GO" id="GO:0005436">
    <property type="term" value="F:sodium:phosphate symporter activity"/>
    <property type="evidence" value="ECO:0007669"/>
    <property type="project" value="InterPro"/>
</dbReference>
<dbReference type="InterPro" id="IPR003841">
    <property type="entry name" value="Na/Pi_transpt"/>
</dbReference>
<dbReference type="GO" id="GO:0005886">
    <property type="term" value="C:plasma membrane"/>
    <property type="evidence" value="ECO:0007669"/>
    <property type="project" value="UniProtKB-SubCell"/>
</dbReference>
<keyword evidence="3 6" id="KW-0812">Transmembrane</keyword>
<dbReference type="Pfam" id="PF01895">
    <property type="entry name" value="PhoU"/>
    <property type="match status" value="2"/>
</dbReference>
<evidence type="ECO:0000256" key="4">
    <source>
        <dbReference type="ARBA" id="ARBA00022989"/>
    </source>
</evidence>
<dbReference type="RefSeq" id="WP_072852760.1">
    <property type="nucleotide sequence ID" value="NZ_FQVI01000015.1"/>
</dbReference>
<dbReference type="Proteomes" id="UP000184245">
    <property type="component" value="Unassembled WGS sequence"/>
</dbReference>
<dbReference type="InterPro" id="IPR038078">
    <property type="entry name" value="PhoU-like_sf"/>
</dbReference>
<dbReference type="NCBIfam" id="TIGR00704">
    <property type="entry name" value="NaPi_cotrn_rel"/>
    <property type="match status" value="1"/>
</dbReference>
<feature type="transmembrane region" description="Helical" evidence="6">
    <location>
        <begin position="203"/>
        <end position="226"/>
    </location>
</feature>
<feature type="transmembrane region" description="Helical" evidence="6">
    <location>
        <begin position="46"/>
        <end position="69"/>
    </location>
</feature>
<dbReference type="OrthoDB" id="9814256at2"/>
<evidence type="ECO:0000313" key="8">
    <source>
        <dbReference type="EMBL" id="SHF17935.1"/>
    </source>
</evidence>
<name>A0A1M4ZIY5_9CLOT</name>
<keyword evidence="5 6" id="KW-0472">Membrane</keyword>
<evidence type="ECO:0000313" key="9">
    <source>
        <dbReference type="Proteomes" id="UP000184245"/>
    </source>
</evidence>
<comment type="subcellular location">
    <subcellularLocation>
        <location evidence="1">Cell membrane</location>
        <topology evidence="1">Multi-pass membrane protein</topology>
    </subcellularLocation>
</comment>
<dbReference type="Gene3D" id="1.20.58.220">
    <property type="entry name" value="Phosphate transport system protein phou homolog 2, domain 2"/>
    <property type="match status" value="1"/>
</dbReference>
<dbReference type="NCBIfam" id="NF037997">
    <property type="entry name" value="Na_Pi_symport"/>
    <property type="match status" value="1"/>
</dbReference>
<accession>A0A1M4ZIY5</accession>
<dbReference type="InterPro" id="IPR026022">
    <property type="entry name" value="PhoU_dom"/>
</dbReference>
<keyword evidence="9" id="KW-1185">Reference proteome</keyword>
<feature type="domain" description="PhoU" evidence="7">
    <location>
        <begin position="450"/>
        <end position="530"/>
    </location>
</feature>
<dbReference type="PANTHER" id="PTHR10010:SF46">
    <property type="entry name" value="SODIUM-DEPENDENT PHOSPHATE TRANSPORT PROTEIN 2B"/>
    <property type="match status" value="1"/>
</dbReference>
<evidence type="ECO:0000256" key="5">
    <source>
        <dbReference type="ARBA" id="ARBA00023136"/>
    </source>
</evidence>
<dbReference type="Pfam" id="PF02690">
    <property type="entry name" value="Na_Pi_cotrans"/>
    <property type="match status" value="2"/>
</dbReference>
<feature type="transmembrane region" description="Helical" evidence="6">
    <location>
        <begin position="76"/>
        <end position="95"/>
    </location>
</feature>
<evidence type="ECO:0000256" key="2">
    <source>
        <dbReference type="ARBA" id="ARBA00022475"/>
    </source>
</evidence>
<dbReference type="InterPro" id="IPR004633">
    <property type="entry name" value="NaPi_cotrn-rel/YqeW-like"/>
</dbReference>
<evidence type="ECO:0000256" key="6">
    <source>
        <dbReference type="SAM" id="Phobius"/>
    </source>
</evidence>
<dbReference type="PANTHER" id="PTHR10010">
    <property type="entry name" value="SOLUTE CARRIER FAMILY 34 SODIUM PHOSPHATE , MEMBER 2-RELATED"/>
    <property type="match status" value="1"/>
</dbReference>
<dbReference type="GO" id="GO:0044341">
    <property type="term" value="P:sodium-dependent phosphate transport"/>
    <property type="evidence" value="ECO:0007669"/>
    <property type="project" value="InterPro"/>
</dbReference>
<gene>
    <name evidence="8" type="ORF">SAMN02745158_02785</name>
</gene>
<keyword evidence="2" id="KW-1003">Cell membrane</keyword>
<feature type="transmembrane region" description="Helical" evidence="6">
    <location>
        <begin position="238"/>
        <end position="259"/>
    </location>
</feature>
<evidence type="ECO:0000256" key="1">
    <source>
        <dbReference type="ARBA" id="ARBA00004651"/>
    </source>
</evidence>
<dbReference type="SUPFAM" id="SSF109755">
    <property type="entry name" value="PhoU-like"/>
    <property type="match status" value="1"/>
</dbReference>